<dbReference type="GO" id="GO:0008168">
    <property type="term" value="F:methyltransferase activity"/>
    <property type="evidence" value="ECO:0007669"/>
    <property type="project" value="UniProtKB-KW"/>
</dbReference>
<dbReference type="GO" id="GO:0032259">
    <property type="term" value="P:methylation"/>
    <property type="evidence" value="ECO:0007669"/>
    <property type="project" value="UniProtKB-KW"/>
</dbReference>
<feature type="transmembrane region" description="Helical" evidence="2">
    <location>
        <begin position="122"/>
        <end position="139"/>
    </location>
</feature>
<sequence>MSPEAEIEPRSSSPLLFLLMTFGVDTLEMVMNTTLCTSSPWRHHYCFTYSNSKSFHSDSLQQFIFPRKFDPHRPSFFVRLRSNSKTRSPRCLSAGPGPPDADPPPPPEFAGKLSKFQDQVRIFFAVLFWVSLFFWSSAWDGGNSGRPDKGSRFRR</sequence>
<accession>A0A5B6X581</accession>
<comment type="caution">
    <text evidence="3">The sequence shown here is derived from an EMBL/GenBank/DDBJ whole genome shotgun (WGS) entry which is preliminary data.</text>
</comment>
<dbReference type="Proteomes" id="UP000325315">
    <property type="component" value="Unassembled WGS sequence"/>
</dbReference>
<keyword evidence="2" id="KW-0812">Transmembrane</keyword>
<evidence type="ECO:0000313" key="4">
    <source>
        <dbReference type="Proteomes" id="UP000325315"/>
    </source>
</evidence>
<dbReference type="EMBL" id="SMMG02000001">
    <property type="protein sequence ID" value="KAA3489319.1"/>
    <property type="molecule type" value="Genomic_DNA"/>
</dbReference>
<feature type="region of interest" description="Disordered" evidence="1">
    <location>
        <begin position="82"/>
        <end position="108"/>
    </location>
</feature>
<dbReference type="PANTHER" id="PTHR37706:SF2">
    <property type="entry name" value="TRANSMEMBRANE PROTEIN"/>
    <property type="match status" value="1"/>
</dbReference>
<feature type="compositionally biased region" description="Pro residues" evidence="1">
    <location>
        <begin position="96"/>
        <end position="108"/>
    </location>
</feature>
<keyword evidence="4" id="KW-1185">Reference proteome</keyword>
<evidence type="ECO:0000256" key="2">
    <source>
        <dbReference type="SAM" id="Phobius"/>
    </source>
</evidence>
<keyword evidence="3" id="KW-0808">Transferase</keyword>
<reference evidence="4" key="1">
    <citation type="journal article" date="2019" name="Plant Biotechnol. J.">
        <title>Genome sequencing of the Australian wild diploid species Gossypium australe highlights disease resistance and delayed gland morphogenesis.</title>
        <authorList>
            <person name="Cai Y."/>
            <person name="Cai X."/>
            <person name="Wang Q."/>
            <person name="Wang P."/>
            <person name="Zhang Y."/>
            <person name="Cai C."/>
            <person name="Xu Y."/>
            <person name="Wang K."/>
            <person name="Zhou Z."/>
            <person name="Wang C."/>
            <person name="Geng S."/>
            <person name="Li B."/>
            <person name="Dong Q."/>
            <person name="Hou Y."/>
            <person name="Wang H."/>
            <person name="Ai P."/>
            <person name="Liu Z."/>
            <person name="Yi F."/>
            <person name="Sun M."/>
            <person name="An G."/>
            <person name="Cheng J."/>
            <person name="Zhang Y."/>
            <person name="Shi Q."/>
            <person name="Xie Y."/>
            <person name="Shi X."/>
            <person name="Chang Y."/>
            <person name="Huang F."/>
            <person name="Chen Y."/>
            <person name="Hong S."/>
            <person name="Mi L."/>
            <person name="Sun Q."/>
            <person name="Zhang L."/>
            <person name="Zhou B."/>
            <person name="Peng R."/>
            <person name="Zhang X."/>
            <person name="Liu F."/>
        </authorList>
    </citation>
    <scope>NUCLEOTIDE SEQUENCE [LARGE SCALE GENOMIC DNA]</scope>
    <source>
        <strain evidence="4">cv. PA1801</strain>
    </source>
</reference>
<keyword evidence="3" id="KW-0489">Methyltransferase</keyword>
<evidence type="ECO:0000256" key="1">
    <source>
        <dbReference type="SAM" id="MobiDB-lite"/>
    </source>
</evidence>
<keyword evidence="2" id="KW-1133">Transmembrane helix</keyword>
<keyword evidence="2" id="KW-0472">Membrane</keyword>
<gene>
    <name evidence="3" type="ORF">EPI10_032958</name>
</gene>
<protein>
    <submittedName>
        <fullName evidence="3">Putative methyltransferase PMT11</fullName>
    </submittedName>
</protein>
<proteinExistence type="predicted"/>
<evidence type="ECO:0000313" key="3">
    <source>
        <dbReference type="EMBL" id="KAA3489319.1"/>
    </source>
</evidence>
<organism evidence="3 4">
    <name type="scientific">Gossypium australe</name>
    <dbReference type="NCBI Taxonomy" id="47621"/>
    <lineage>
        <taxon>Eukaryota</taxon>
        <taxon>Viridiplantae</taxon>
        <taxon>Streptophyta</taxon>
        <taxon>Embryophyta</taxon>
        <taxon>Tracheophyta</taxon>
        <taxon>Spermatophyta</taxon>
        <taxon>Magnoliopsida</taxon>
        <taxon>eudicotyledons</taxon>
        <taxon>Gunneridae</taxon>
        <taxon>Pentapetalae</taxon>
        <taxon>rosids</taxon>
        <taxon>malvids</taxon>
        <taxon>Malvales</taxon>
        <taxon>Malvaceae</taxon>
        <taxon>Malvoideae</taxon>
        <taxon>Gossypium</taxon>
    </lineage>
</organism>
<dbReference type="OrthoDB" id="786429at2759"/>
<dbReference type="AlphaFoldDB" id="A0A5B6X581"/>
<name>A0A5B6X581_9ROSI</name>
<dbReference type="PANTHER" id="PTHR37706">
    <property type="entry name" value="TRANSMEMBRANE PROTEIN"/>
    <property type="match status" value="1"/>
</dbReference>